<dbReference type="Proteomes" id="UP001319200">
    <property type="component" value="Unassembled WGS sequence"/>
</dbReference>
<dbReference type="RefSeq" id="WP_254162256.1">
    <property type="nucleotide sequence ID" value="NZ_JAHESF010000006.1"/>
</dbReference>
<feature type="transmembrane region" description="Helical" evidence="6">
    <location>
        <begin position="367"/>
        <end position="386"/>
    </location>
</feature>
<feature type="transmembrane region" description="Helical" evidence="6">
    <location>
        <begin position="48"/>
        <end position="78"/>
    </location>
</feature>
<name>A0AAP2GMC6_9BACT</name>
<keyword evidence="3 6" id="KW-0812">Transmembrane</keyword>
<protein>
    <submittedName>
        <fullName evidence="7">LptF/LptG family permease</fullName>
    </submittedName>
</protein>
<keyword evidence="2" id="KW-1003">Cell membrane</keyword>
<dbReference type="PANTHER" id="PTHR33529">
    <property type="entry name" value="SLR0882 PROTEIN-RELATED"/>
    <property type="match status" value="1"/>
</dbReference>
<dbReference type="PANTHER" id="PTHR33529:SF6">
    <property type="entry name" value="YJGP_YJGQ FAMILY PERMEASE"/>
    <property type="match status" value="1"/>
</dbReference>
<sequence length="482" mass="54396">MRKIDKLILRAFISPLILTFLVVVFILLTRHMLYYFDDIIGKDLGLEVLMQFLGHFAVLMIPSAMPLAILLASLMTFGNLAEHFELTAIKSTGISLVRVLRPIFFLVLALTAAALYANNYLVPNAALQAYSLLYDIKHKKPALDIREGIFYDGLPGISIKVNKKFPEDAAALKDIVLYDHQADERVEVTVADSGRMSTIMNERYLKVELFSGYQYSEISPDDQVLRREHDPLSRRKFSKVEMVYDLSSFDIKRTDTKFFAADYRMRNMEELSGDIDSMKNLILQKRYAYLDRLGAFSFFMRNDSSTLSTGAQSLLTDSLFATRPTLTILQAATNRARDIKSRLQDTNTLMADYHTGLAVFRLQQQKIPATAGACLVMFLIGAPLGALIKRGGLGMPFLVSIFFFIVYTLLGMHGEDLAREGILAVTPGAWGANIILTITGFIFLRQARNDGRLFEADFYNTLFKTITHRLSGLKFKSLKFKV</sequence>
<keyword evidence="4 6" id="KW-1133">Transmembrane helix</keyword>
<evidence type="ECO:0000313" key="8">
    <source>
        <dbReference type="Proteomes" id="UP001319200"/>
    </source>
</evidence>
<keyword evidence="8" id="KW-1185">Reference proteome</keyword>
<dbReference type="GO" id="GO:0043190">
    <property type="term" value="C:ATP-binding cassette (ABC) transporter complex"/>
    <property type="evidence" value="ECO:0007669"/>
    <property type="project" value="TreeGrafter"/>
</dbReference>
<evidence type="ECO:0000256" key="1">
    <source>
        <dbReference type="ARBA" id="ARBA00004651"/>
    </source>
</evidence>
<evidence type="ECO:0000256" key="2">
    <source>
        <dbReference type="ARBA" id="ARBA00022475"/>
    </source>
</evidence>
<evidence type="ECO:0000256" key="4">
    <source>
        <dbReference type="ARBA" id="ARBA00022989"/>
    </source>
</evidence>
<feature type="transmembrane region" description="Helical" evidence="6">
    <location>
        <begin position="7"/>
        <end position="28"/>
    </location>
</feature>
<evidence type="ECO:0000256" key="5">
    <source>
        <dbReference type="ARBA" id="ARBA00023136"/>
    </source>
</evidence>
<reference evidence="7 8" key="1">
    <citation type="submission" date="2021-05" db="EMBL/GenBank/DDBJ databases">
        <title>A Polyphasic approach of four new species of the genus Ohtaekwangia: Ohtaekwangia histidinii sp. nov., Ohtaekwangia cretensis sp. nov., Ohtaekwangia indiensis sp. nov., Ohtaekwangia reichenbachii sp. nov. from diverse environment.</title>
        <authorList>
            <person name="Octaviana S."/>
        </authorList>
    </citation>
    <scope>NUCLEOTIDE SEQUENCE [LARGE SCALE GENOMIC DNA]</scope>
    <source>
        <strain evidence="7 8">PWU4</strain>
    </source>
</reference>
<dbReference type="AlphaFoldDB" id="A0AAP2GMC6"/>
<organism evidence="7 8">
    <name type="scientific">Chryseosolibacter histidini</name>
    <dbReference type="NCBI Taxonomy" id="2782349"/>
    <lineage>
        <taxon>Bacteria</taxon>
        <taxon>Pseudomonadati</taxon>
        <taxon>Bacteroidota</taxon>
        <taxon>Cytophagia</taxon>
        <taxon>Cytophagales</taxon>
        <taxon>Chryseotaleaceae</taxon>
        <taxon>Chryseosolibacter</taxon>
    </lineage>
</organism>
<gene>
    <name evidence="7" type="ORF">KK083_07960</name>
</gene>
<dbReference type="GO" id="GO:0015920">
    <property type="term" value="P:lipopolysaccharide transport"/>
    <property type="evidence" value="ECO:0007669"/>
    <property type="project" value="TreeGrafter"/>
</dbReference>
<feature type="transmembrane region" description="Helical" evidence="6">
    <location>
        <begin position="99"/>
        <end position="117"/>
    </location>
</feature>
<dbReference type="InterPro" id="IPR005495">
    <property type="entry name" value="LptG/LptF_permease"/>
</dbReference>
<evidence type="ECO:0000256" key="6">
    <source>
        <dbReference type="SAM" id="Phobius"/>
    </source>
</evidence>
<feature type="transmembrane region" description="Helical" evidence="6">
    <location>
        <begin position="422"/>
        <end position="444"/>
    </location>
</feature>
<feature type="transmembrane region" description="Helical" evidence="6">
    <location>
        <begin position="393"/>
        <end position="410"/>
    </location>
</feature>
<keyword evidence="5 6" id="KW-0472">Membrane</keyword>
<dbReference type="EMBL" id="JAHESF010000006">
    <property type="protein sequence ID" value="MBT1696803.1"/>
    <property type="molecule type" value="Genomic_DNA"/>
</dbReference>
<evidence type="ECO:0000313" key="7">
    <source>
        <dbReference type="EMBL" id="MBT1696803.1"/>
    </source>
</evidence>
<dbReference type="Pfam" id="PF03739">
    <property type="entry name" value="LptF_LptG"/>
    <property type="match status" value="1"/>
</dbReference>
<comment type="subcellular location">
    <subcellularLocation>
        <location evidence="1">Cell membrane</location>
        <topology evidence="1">Multi-pass membrane protein</topology>
    </subcellularLocation>
</comment>
<accession>A0AAP2GMC6</accession>
<comment type="caution">
    <text evidence="7">The sequence shown here is derived from an EMBL/GenBank/DDBJ whole genome shotgun (WGS) entry which is preliminary data.</text>
</comment>
<proteinExistence type="predicted"/>
<evidence type="ECO:0000256" key="3">
    <source>
        <dbReference type="ARBA" id="ARBA00022692"/>
    </source>
</evidence>